<dbReference type="EMBL" id="BAAARV010000083">
    <property type="protein sequence ID" value="GAA2378204.1"/>
    <property type="molecule type" value="Genomic_DNA"/>
</dbReference>
<reference evidence="1 2" key="1">
    <citation type="journal article" date="2019" name="Int. J. Syst. Evol. Microbiol.">
        <title>The Global Catalogue of Microorganisms (GCM) 10K type strain sequencing project: providing services to taxonomists for standard genome sequencing and annotation.</title>
        <authorList>
            <consortium name="The Broad Institute Genomics Platform"/>
            <consortium name="The Broad Institute Genome Sequencing Center for Infectious Disease"/>
            <person name="Wu L."/>
            <person name="Ma J."/>
        </authorList>
    </citation>
    <scope>NUCLEOTIDE SEQUENCE [LARGE SCALE GENOMIC DNA]</scope>
    <source>
        <strain evidence="1 2">JCM 3272</strain>
    </source>
</reference>
<protein>
    <submittedName>
        <fullName evidence="1">Protein phosphatase 2C domain-containing protein</fullName>
    </submittedName>
</protein>
<name>A0ABN3HF05_9ACTN</name>
<evidence type="ECO:0000313" key="1">
    <source>
        <dbReference type="EMBL" id="GAA2378204.1"/>
    </source>
</evidence>
<accession>A0ABN3HF05</accession>
<proteinExistence type="predicted"/>
<organism evidence="1 2">
    <name type="scientific">Dactylosporangium salmoneum</name>
    <dbReference type="NCBI Taxonomy" id="53361"/>
    <lineage>
        <taxon>Bacteria</taxon>
        <taxon>Bacillati</taxon>
        <taxon>Actinomycetota</taxon>
        <taxon>Actinomycetes</taxon>
        <taxon>Micromonosporales</taxon>
        <taxon>Micromonosporaceae</taxon>
        <taxon>Dactylosporangium</taxon>
    </lineage>
</organism>
<sequence length="247" mass="25817">MRVRFATAGAPGRVNEDCVLAVDGLVAVLDGVTRPAGLDDGCRHGPAWYARRLALRLHAAHAAAPGAGLADLLATAIDAVRGDHGGGCDLANPATPAATVCALRESGEYLVLGDSPLVLDAGEGVTVVADDRFERIAAGLAVHSDKYGHVNRPGGYWIAAADPRAAFEAVRGAAPRVRRAALLTDGASCAADSYGLLTWAELLDLVVAEGPAELIRRVRAEERADPDRARHPRHKRHDDATVAVAIR</sequence>
<evidence type="ECO:0000313" key="2">
    <source>
        <dbReference type="Proteomes" id="UP001501444"/>
    </source>
</evidence>
<dbReference type="RefSeq" id="WP_344618232.1">
    <property type="nucleotide sequence ID" value="NZ_BAAARV010000083.1"/>
</dbReference>
<comment type="caution">
    <text evidence="1">The sequence shown here is derived from an EMBL/GenBank/DDBJ whole genome shotgun (WGS) entry which is preliminary data.</text>
</comment>
<gene>
    <name evidence="1" type="ORF">GCM10010170_084150</name>
</gene>
<keyword evidence="2" id="KW-1185">Reference proteome</keyword>
<dbReference type="Proteomes" id="UP001501444">
    <property type="component" value="Unassembled WGS sequence"/>
</dbReference>